<protein>
    <recommendedName>
        <fullName evidence="2">DUF1249 domain-containing protein</fullName>
    </recommendedName>
</protein>
<accession>A0A381Y4N8</accession>
<dbReference type="AlphaFoldDB" id="A0A381Y4N8"/>
<sequence>MLIKEIIPSYRKNLNLSYLLPEADLNSRVTLELNKDSRYTSTLVIKQSGFTTKELITTEIVVAIYHDIRMAEVRRFNGKQLFWARNKYPNKNMFHKDEKYQWNKFFSEWLIFSKKEGLAEKVVPINAP</sequence>
<organism evidence="1">
    <name type="scientific">marine metagenome</name>
    <dbReference type="NCBI Taxonomy" id="408172"/>
    <lineage>
        <taxon>unclassified sequences</taxon>
        <taxon>metagenomes</taxon>
        <taxon>ecological metagenomes</taxon>
    </lineage>
</organism>
<gene>
    <name evidence="1" type="ORF">METZ01_LOCUS124485</name>
</gene>
<evidence type="ECO:0008006" key="2">
    <source>
        <dbReference type="Google" id="ProtNLM"/>
    </source>
</evidence>
<proteinExistence type="predicted"/>
<dbReference type="EMBL" id="UINC01017317">
    <property type="protein sequence ID" value="SVA71631.1"/>
    <property type="molecule type" value="Genomic_DNA"/>
</dbReference>
<reference evidence="1" key="1">
    <citation type="submission" date="2018-05" db="EMBL/GenBank/DDBJ databases">
        <authorList>
            <person name="Lanie J.A."/>
            <person name="Ng W.-L."/>
            <person name="Kazmierczak K.M."/>
            <person name="Andrzejewski T.M."/>
            <person name="Davidsen T.M."/>
            <person name="Wayne K.J."/>
            <person name="Tettelin H."/>
            <person name="Glass J.I."/>
            <person name="Rusch D."/>
            <person name="Podicherti R."/>
            <person name="Tsui H.-C.T."/>
            <person name="Winkler M.E."/>
        </authorList>
    </citation>
    <scope>NUCLEOTIDE SEQUENCE</scope>
</reference>
<evidence type="ECO:0000313" key="1">
    <source>
        <dbReference type="EMBL" id="SVA71631.1"/>
    </source>
</evidence>
<dbReference type="PANTHER" id="PTHR38774:SF1">
    <property type="entry name" value="CYTOPLASMIC PROTEIN"/>
    <property type="match status" value="1"/>
</dbReference>
<dbReference type="Pfam" id="PF06853">
    <property type="entry name" value="DUF1249"/>
    <property type="match status" value="1"/>
</dbReference>
<dbReference type="PANTHER" id="PTHR38774">
    <property type="entry name" value="CYTOPLASMIC PROTEIN-RELATED"/>
    <property type="match status" value="1"/>
</dbReference>
<name>A0A381Y4N8_9ZZZZ</name>
<dbReference type="InterPro" id="IPR009659">
    <property type="entry name" value="DUF1249"/>
</dbReference>